<reference evidence="7 8" key="1">
    <citation type="submission" date="2017-06" db="EMBL/GenBank/DDBJ databases">
        <authorList>
            <person name="Kim H.J."/>
            <person name="Triplett B.A."/>
        </authorList>
    </citation>
    <scope>NUCLEOTIDE SEQUENCE [LARGE SCALE GENOMIC DNA]</scope>
    <source>
        <strain evidence="7 8">DSM 13116</strain>
    </source>
</reference>
<feature type="binding site" evidence="5">
    <location>
        <position position="36"/>
    </location>
    <ligand>
        <name>ATP</name>
        <dbReference type="ChEBI" id="CHEBI:30616"/>
    </ligand>
</feature>
<dbReference type="PROSITE" id="PS00107">
    <property type="entry name" value="PROTEIN_KINASE_ATP"/>
    <property type="match status" value="1"/>
</dbReference>
<dbReference type="Pfam" id="PF00069">
    <property type="entry name" value="Pkinase"/>
    <property type="match status" value="1"/>
</dbReference>
<evidence type="ECO:0000313" key="8">
    <source>
        <dbReference type="Proteomes" id="UP000198324"/>
    </source>
</evidence>
<evidence type="ECO:0000256" key="2">
    <source>
        <dbReference type="ARBA" id="ARBA00022741"/>
    </source>
</evidence>
<name>A0A239ARH5_9BACT</name>
<sequence>MRRIGRYEVLGLLGRGGMGAVYKAAMPHTGRVVALKLLRPSEQLAATADQDALRRGFFREAALMAGIRHPGVAQVLDVDEDRDGRPFFVMEYYCDNLGAQLGEGPRVEEPCRALGVARSLDLARQLASALARLHHEGVLHRDVKPFNLMLAHRPDDFPGGSDELKLIDFGLSRLRGEREAGRPRGAVVGSPWYAAPEQEADPATADERADIFSAGVTLFRCLTGRLPQDGLLSSFLRPGLDERFDAFFASCCAQRPALRPSSARALLAELDGLSAHWTRLREAVCALPPEAGEPAPAPRRATAGVLRSRPVRQPLSGARERFGLDALWRPQASAPERFRVLDGEGGQLVRDESTGLLWQRGGSAYAVTLAGAREHAKRLDAQGFGGVRGWRLPTVEELATLLLPEPDLRQLCLPGVFEPAQRRLWSADRKSYSASWYADAEHGFIWWQDDTCQFHARCVCSGA</sequence>
<accession>A0A239ARH5</accession>
<dbReference type="SUPFAM" id="SSF56112">
    <property type="entry name" value="Protein kinase-like (PK-like)"/>
    <property type="match status" value="1"/>
</dbReference>
<gene>
    <name evidence="7" type="ORF">SAMN04488503_2158</name>
</gene>
<dbReference type="Gene3D" id="1.10.510.10">
    <property type="entry name" value="Transferase(Phosphotransferase) domain 1"/>
    <property type="match status" value="1"/>
</dbReference>
<evidence type="ECO:0000256" key="1">
    <source>
        <dbReference type="ARBA" id="ARBA00022679"/>
    </source>
</evidence>
<dbReference type="AlphaFoldDB" id="A0A239ARH5"/>
<dbReference type="PROSITE" id="PS50011">
    <property type="entry name" value="PROTEIN_KINASE_DOM"/>
    <property type="match status" value="1"/>
</dbReference>
<protein>
    <submittedName>
        <fullName evidence="7">Serine/threonine protein kinase</fullName>
    </submittedName>
</protein>
<dbReference type="InterPro" id="IPR011460">
    <property type="entry name" value="Lcl_C"/>
</dbReference>
<keyword evidence="8" id="KW-1185">Reference proteome</keyword>
<dbReference type="PANTHER" id="PTHR43289:SF34">
    <property type="entry name" value="SERINE_THREONINE-PROTEIN KINASE YBDM-RELATED"/>
    <property type="match status" value="1"/>
</dbReference>
<dbReference type="InterPro" id="IPR008271">
    <property type="entry name" value="Ser/Thr_kinase_AS"/>
</dbReference>
<dbReference type="PROSITE" id="PS00108">
    <property type="entry name" value="PROTEIN_KINASE_ST"/>
    <property type="match status" value="1"/>
</dbReference>
<keyword evidence="7" id="KW-0723">Serine/threonine-protein kinase</keyword>
<evidence type="ECO:0000259" key="6">
    <source>
        <dbReference type="PROSITE" id="PS50011"/>
    </source>
</evidence>
<dbReference type="OrthoDB" id="9779541at2"/>
<keyword evidence="4 5" id="KW-0067">ATP-binding</keyword>
<dbReference type="PANTHER" id="PTHR43289">
    <property type="entry name" value="MITOGEN-ACTIVATED PROTEIN KINASE KINASE KINASE 20-RELATED"/>
    <property type="match status" value="1"/>
</dbReference>
<dbReference type="EMBL" id="FZOC01000004">
    <property type="protein sequence ID" value="SNR97951.1"/>
    <property type="molecule type" value="Genomic_DNA"/>
</dbReference>
<dbReference type="InterPro" id="IPR000719">
    <property type="entry name" value="Prot_kinase_dom"/>
</dbReference>
<dbReference type="InterPro" id="IPR017441">
    <property type="entry name" value="Protein_kinase_ATP_BS"/>
</dbReference>
<evidence type="ECO:0000256" key="3">
    <source>
        <dbReference type="ARBA" id="ARBA00022777"/>
    </source>
</evidence>
<evidence type="ECO:0000256" key="5">
    <source>
        <dbReference type="PROSITE-ProRule" id="PRU10141"/>
    </source>
</evidence>
<dbReference type="Gene3D" id="3.30.200.20">
    <property type="entry name" value="Phosphorylase Kinase, domain 1"/>
    <property type="match status" value="1"/>
</dbReference>
<proteinExistence type="predicted"/>
<evidence type="ECO:0000256" key="4">
    <source>
        <dbReference type="ARBA" id="ARBA00022840"/>
    </source>
</evidence>
<evidence type="ECO:0000313" key="7">
    <source>
        <dbReference type="EMBL" id="SNR97951.1"/>
    </source>
</evidence>
<dbReference type="SMART" id="SM00220">
    <property type="entry name" value="S_TKc"/>
    <property type="match status" value="1"/>
</dbReference>
<dbReference type="GO" id="GO:0005524">
    <property type="term" value="F:ATP binding"/>
    <property type="evidence" value="ECO:0007669"/>
    <property type="project" value="UniProtKB-UniRule"/>
</dbReference>
<keyword evidence="1" id="KW-0808">Transferase</keyword>
<keyword evidence="3 7" id="KW-0418">Kinase</keyword>
<feature type="domain" description="Protein kinase" evidence="6">
    <location>
        <begin position="7"/>
        <end position="273"/>
    </location>
</feature>
<dbReference type="CDD" id="cd14014">
    <property type="entry name" value="STKc_PknB_like"/>
    <property type="match status" value="1"/>
</dbReference>
<dbReference type="GO" id="GO:0004674">
    <property type="term" value="F:protein serine/threonine kinase activity"/>
    <property type="evidence" value="ECO:0007669"/>
    <property type="project" value="UniProtKB-KW"/>
</dbReference>
<organism evidence="7 8">
    <name type="scientific">Humidesulfovibrio mexicanus</name>
    <dbReference type="NCBI Taxonomy" id="147047"/>
    <lineage>
        <taxon>Bacteria</taxon>
        <taxon>Pseudomonadati</taxon>
        <taxon>Thermodesulfobacteriota</taxon>
        <taxon>Desulfovibrionia</taxon>
        <taxon>Desulfovibrionales</taxon>
        <taxon>Desulfovibrionaceae</taxon>
        <taxon>Humidesulfovibrio</taxon>
    </lineage>
</organism>
<dbReference type="Pfam" id="PF07603">
    <property type="entry name" value="Lcl_C"/>
    <property type="match status" value="1"/>
</dbReference>
<keyword evidence="2 5" id="KW-0547">Nucleotide-binding</keyword>
<dbReference type="Proteomes" id="UP000198324">
    <property type="component" value="Unassembled WGS sequence"/>
</dbReference>
<dbReference type="RefSeq" id="WP_089274376.1">
    <property type="nucleotide sequence ID" value="NZ_FZOC01000004.1"/>
</dbReference>
<dbReference type="InterPro" id="IPR011009">
    <property type="entry name" value="Kinase-like_dom_sf"/>
</dbReference>